<evidence type="ECO:0000313" key="3">
    <source>
        <dbReference type="EMBL" id="GID66911.1"/>
    </source>
</evidence>
<organism evidence="3 4">
    <name type="scientific">Actinoplanes cyaneus</name>
    <dbReference type="NCBI Taxonomy" id="52696"/>
    <lineage>
        <taxon>Bacteria</taxon>
        <taxon>Bacillati</taxon>
        <taxon>Actinomycetota</taxon>
        <taxon>Actinomycetes</taxon>
        <taxon>Micromonosporales</taxon>
        <taxon>Micromonosporaceae</taxon>
        <taxon>Actinoplanes</taxon>
    </lineage>
</organism>
<dbReference type="AlphaFoldDB" id="A0A919ILN6"/>
<dbReference type="CDD" id="cd16936">
    <property type="entry name" value="HATPase_RsbW-like"/>
    <property type="match status" value="1"/>
</dbReference>
<dbReference type="Pfam" id="PF13581">
    <property type="entry name" value="HATPase_c_2"/>
    <property type="match status" value="1"/>
</dbReference>
<protein>
    <recommendedName>
        <fullName evidence="2">Histidine kinase/HSP90-like ATPase domain-containing protein</fullName>
    </recommendedName>
</protein>
<comment type="caution">
    <text evidence="3">The sequence shown here is derived from an EMBL/GenBank/DDBJ whole genome shotgun (WGS) entry which is preliminary data.</text>
</comment>
<keyword evidence="4" id="KW-1185">Reference proteome</keyword>
<dbReference type="PANTHER" id="PTHR35526">
    <property type="entry name" value="ANTI-SIGMA-F FACTOR RSBW-RELATED"/>
    <property type="match status" value="1"/>
</dbReference>
<evidence type="ECO:0000259" key="2">
    <source>
        <dbReference type="Pfam" id="PF13581"/>
    </source>
</evidence>
<dbReference type="EMBL" id="BOMH01000036">
    <property type="protein sequence ID" value="GID66911.1"/>
    <property type="molecule type" value="Genomic_DNA"/>
</dbReference>
<dbReference type="InterPro" id="IPR003594">
    <property type="entry name" value="HATPase_dom"/>
</dbReference>
<dbReference type="InterPro" id="IPR036890">
    <property type="entry name" value="HATPase_C_sf"/>
</dbReference>
<dbReference type="InterPro" id="IPR050267">
    <property type="entry name" value="Anti-sigma-factor_SerPK"/>
</dbReference>
<keyword evidence="1" id="KW-0723">Serine/threonine-protein kinase</keyword>
<reference evidence="3" key="1">
    <citation type="submission" date="2021-01" db="EMBL/GenBank/DDBJ databases">
        <title>Whole genome shotgun sequence of Actinoplanes cyaneus NBRC 14990.</title>
        <authorList>
            <person name="Komaki H."/>
            <person name="Tamura T."/>
        </authorList>
    </citation>
    <scope>NUCLEOTIDE SEQUENCE</scope>
    <source>
        <strain evidence="3">NBRC 14990</strain>
    </source>
</reference>
<dbReference type="SUPFAM" id="SSF55874">
    <property type="entry name" value="ATPase domain of HSP90 chaperone/DNA topoisomerase II/histidine kinase"/>
    <property type="match status" value="1"/>
</dbReference>
<keyword evidence="1" id="KW-0808">Transferase</keyword>
<dbReference type="GO" id="GO:0004674">
    <property type="term" value="F:protein serine/threonine kinase activity"/>
    <property type="evidence" value="ECO:0007669"/>
    <property type="project" value="UniProtKB-KW"/>
</dbReference>
<dbReference type="Gene3D" id="3.30.565.10">
    <property type="entry name" value="Histidine kinase-like ATPase, C-terminal domain"/>
    <property type="match status" value="1"/>
</dbReference>
<sequence length="278" mass="30107">MTTVGRRTYPAKPPYLVTAETNRRGVAVDVAADASTTVVEMTVHGQWSTELGQQVDATLRMCLAGPVSAVIVDLHDVGDLHGVSRSFWVTAARTARLGPRPVRLALCLPAQTMLDHRLRHGEETPALVFDTMQQARRALATDLPPGSRMQARLRSHPLSVAAARELVVQACHRWQLHHLRHDAALIVSELASNAVQHAGTDLVVTVVRTGPGLLVAVRDSDTRYPRMREPSGEGNPVELQERGRGLRLVHAVAPGWGALPARGGKVVWATISPDTSMT</sequence>
<evidence type="ECO:0000313" key="4">
    <source>
        <dbReference type="Proteomes" id="UP000619479"/>
    </source>
</evidence>
<evidence type="ECO:0000256" key="1">
    <source>
        <dbReference type="ARBA" id="ARBA00022527"/>
    </source>
</evidence>
<proteinExistence type="predicted"/>
<feature type="domain" description="Histidine kinase/HSP90-like ATPase" evidence="2">
    <location>
        <begin position="156"/>
        <end position="253"/>
    </location>
</feature>
<keyword evidence="1" id="KW-0418">Kinase</keyword>
<dbReference type="RefSeq" id="WP_203744028.1">
    <property type="nucleotide sequence ID" value="NZ_BAAAUC010000001.1"/>
</dbReference>
<accession>A0A919ILN6</accession>
<dbReference type="Proteomes" id="UP000619479">
    <property type="component" value="Unassembled WGS sequence"/>
</dbReference>
<name>A0A919ILN6_9ACTN</name>
<dbReference type="PANTHER" id="PTHR35526:SF3">
    <property type="entry name" value="ANTI-SIGMA-F FACTOR RSBW"/>
    <property type="match status" value="1"/>
</dbReference>
<gene>
    <name evidence="3" type="ORF">Acy02nite_47920</name>
</gene>